<dbReference type="AlphaFoldDB" id="A0A1L0CLD5"/>
<evidence type="ECO:0000256" key="4">
    <source>
        <dbReference type="PROSITE-ProRule" id="PRU00042"/>
    </source>
</evidence>
<keyword evidence="3" id="KW-0862">Zinc</keyword>
<organism evidence="8 9">
    <name type="scientific">Hanseniaspora guilliermondii</name>
    <dbReference type="NCBI Taxonomy" id="56406"/>
    <lineage>
        <taxon>Eukaryota</taxon>
        <taxon>Fungi</taxon>
        <taxon>Dikarya</taxon>
        <taxon>Ascomycota</taxon>
        <taxon>Saccharomycotina</taxon>
        <taxon>Saccharomycetes</taxon>
        <taxon>Saccharomycodales</taxon>
        <taxon>Saccharomycodaceae</taxon>
        <taxon>Hanseniaspora</taxon>
    </lineage>
</organism>
<feature type="domain" description="C2H2-type" evidence="7">
    <location>
        <begin position="854"/>
        <end position="872"/>
    </location>
</feature>
<dbReference type="PROSITE" id="PS50157">
    <property type="entry name" value="ZINC_FINGER_C2H2_2"/>
    <property type="match status" value="1"/>
</dbReference>
<dbReference type="FunFam" id="3.30.160.60:FF:000446">
    <property type="entry name" value="Zinc finger protein"/>
    <property type="match status" value="1"/>
</dbReference>
<evidence type="ECO:0000256" key="2">
    <source>
        <dbReference type="ARBA" id="ARBA00022771"/>
    </source>
</evidence>
<keyword evidence="5" id="KW-0175">Coiled coil</keyword>
<feature type="compositionally biased region" description="Low complexity" evidence="6">
    <location>
        <begin position="216"/>
        <end position="237"/>
    </location>
</feature>
<evidence type="ECO:0000256" key="5">
    <source>
        <dbReference type="SAM" id="Coils"/>
    </source>
</evidence>
<feature type="region of interest" description="Disordered" evidence="6">
    <location>
        <begin position="214"/>
        <end position="237"/>
    </location>
</feature>
<dbReference type="Proteomes" id="UP000183365">
    <property type="component" value="Unassembled WGS sequence"/>
</dbReference>
<keyword evidence="9" id="KW-1185">Reference proteome</keyword>
<dbReference type="InterPro" id="IPR036236">
    <property type="entry name" value="Znf_C2H2_sf"/>
</dbReference>
<feature type="compositionally biased region" description="Low complexity" evidence="6">
    <location>
        <begin position="763"/>
        <end position="774"/>
    </location>
</feature>
<evidence type="ECO:0000256" key="6">
    <source>
        <dbReference type="SAM" id="MobiDB-lite"/>
    </source>
</evidence>
<sequence>MNQTNHEQAYPESFSSLYSSYDQQLEQYISRSNSNINNIQKDTSNKQISQSNLNNENLSYHLYDDYDFNYYLDDGQRLDKSNSLRQDINQNDLTPTNSSNINNFNQITNHQEVASSGNNFSKVNNTPGLINDYKNMFYNDTESSSQQDQLAIAQQYYLLQLKQKQEEYDHLKRINNVNPANQMAFEGMKHGADLVFQQGTGDDKGHILVSAAPEHSQNNNSSPYMSNSNEQTSDSSSGIGVYLSEIDGEFFLVDAFGNPLANEFSDKIDECKETEAYGEKYIEDERELRQLLMSLLETNAEKEKMQQYIEGSDFNTYNGFNLKSINDESDEYSNFDKLNLNQQHTTKVRTEQINQQQERATERIKEILRANPALQINPKTIIELESLPEHLKEQILKNKKSREVEAKYIELSEKHNFNPVQLRILQNHLSSYNASTINRNAASVVNQYNHAASNKFPAQRKKHGLDGSSRKSKYKSLLKKFQINSSSDHVSLEDEAAKIQDNIIQLNNMIMSSQTTAMEQLRFYEEILNANCTLTQLKQLYIQSQGQQQVLIKDFIQIMEVQQQQNPYLITSNRVNIDNLHSKVQNELIEQQQKQQEMIKEQQENLINLQKLYESGQRFVPKKDQINNIMDILASQQRSKNITLDKDAPASFHVYKSYKSKKPSSTGKKTDKTLQNKNSRRTSSNDNSTIGSTFYNSNQSSYPNTFLEHNTNDDHLSIGNSRPQMSILSPQGSTQTSRSNNSPMMLERSTTPLSMRPGSSHATSNTSLTNSPSLVGSLSSKTRGRKATKKTDSYYTCPYCFSPDEDLSNFDYKSIKSNNLLNVPMPLGGKNTSFSRKDHLVRHINSVHKKIKPHMCVKCGKRFARTDNLKHHVATCKQ</sequence>
<dbReference type="Gene3D" id="3.30.160.60">
    <property type="entry name" value="Classic Zinc Finger"/>
    <property type="match status" value="1"/>
</dbReference>
<name>A0A1L0CLD5_9ASCO</name>
<protein>
    <recommendedName>
        <fullName evidence="7">C2H2-type domain-containing protein</fullName>
    </recommendedName>
</protein>
<feature type="region of interest" description="Disordered" evidence="6">
    <location>
        <begin position="655"/>
        <end position="787"/>
    </location>
</feature>
<keyword evidence="2 4" id="KW-0863">Zinc-finger</keyword>
<gene>
    <name evidence="8" type="ORF">HGUI_01401</name>
</gene>
<evidence type="ECO:0000313" key="8">
    <source>
        <dbReference type="EMBL" id="SGZ39201.1"/>
    </source>
</evidence>
<dbReference type="InterPro" id="IPR013087">
    <property type="entry name" value="Znf_C2H2_type"/>
</dbReference>
<keyword evidence="1" id="KW-0479">Metal-binding</keyword>
<evidence type="ECO:0000259" key="7">
    <source>
        <dbReference type="PROSITE" id="PS50157"/>
    </source>
</evidence>
<feature type="coiled-coil region" evidence="5">
    <location>
        <begin position="581"/>
        <end position="612"/>
    </location>
</feature>
<dbReference type="VEuPathDB" id="FungiDB:HGUI_01401"/>
<feature type="compositionally biased region" description="Polar residues" evidence="6">
    <location>
        <begin position="690"/>
        <end position="709"/>
    </location>
</feature>
<dbReference type="OrthoDB" id="3972862at2759"/>
<accession>A0A1L0CLD5</accession>
<dbReference type="SUPFAM" id="SSF57667">
    <property type="entry name" value="beta-beta-alpha zinc fingers"/>
    <property type="match status" value="1"/>
</dbReference>
<evidence type="ECO:0000313" key="9">
    <source>
        <dbReference type="Proteomes" id="UP000183365"/>
    </source>
</evidence>
<evidence type="ECO:0000256" key="1">
    <source>
        <dbReference type="ARBA" id="ARBA00022723"/>
    </source>
</evidence>
<dbReference type="EMBL" id="FQNF01000019">
    <property type="protein sequence ID" value="SGZ39201.1"/>
    <property type="molecule type" value="Genomic_DNA"/>
</dbReference>
<proteinExistence type="predicted"/>
<reference evidence="9" key="1">
    <citation type="submission" date="2016-11" db="EMBL/GenBank/DDBJ databases">
        <authorList>
            <person name="Guldener U."/>
        </authorList>
    </citation>
    <scope>NUCLEOTIDE SEQUENCE [LARGE SCALE GENOMIC DNA]</scope>
</reference>
<feature type="compositionally biased region" description="Polar residues" evidence="6">
    <location>
        <begin position="718"/>
        <end position="753"/>
    </location>
</feature>
<dbReference type="GO" id="GO:0008270">
    <property type="term" value="F:zinc ion binding"/>
    <property type="evidence" value="ECO:0007669"/>
    <property type="project" value="UniProtKB-KW"/>
</dbReference>
<evidence type="ECO:0000256" key="3">
    <source>
        <dbReference type="ARBA" id="ARBA00022833"/>
    </source>
</evidence>